<feature type="transmembrane region" description="Helical" evidence="2">
    <location>
        <begin position="711"/>
        <end position="729"/>
    </location>
</feature>
<gene>
    <name evidence="4" type="primary">Acey_s0011.g1518</name>
    <name evidence="4" type="ORF">Y032_0011g1518</name>
</gene>
<dbReference type="Pfam" id="PF04870">
    <property type="entry name" value="Moulting_cycle"/>
    <property type="match status" value="1"/>
</dbReference>
<feature type="signal peptide" evidence="3">
    <location>
        <begin position="1"/>
        <end position="23"/>
    </location>
</feature>
<keyword evidence="2" id="KW-0812">Transmembrane</keyword>
<dbReference type="InterPro" id="IPR006954">
    <property type="entry name" value="Mlt-10-like"/>
</dbReference>
<keyword evidence="3" id="KW-0732">Signal</keyword>
<feature type="compositionally biased region" description="Acidic residues" evidence="1">
    <location>
        <begin position="97"/>
        <end position="109"/>
    </location>
</feature>
<dbReference type="Proteomes" id="UP000024635">
    <property type="component" value="Unassembled WGS sequence"/>
</dbReference>
<evidence type="ECO:0000256" key="1">
    <source>
        <dbReference type="SAM" id="MobiDB-lite"/>
    </source>
</evidence>
<feature type="chain" id="PRO_5001493455" evidence="3">
    <location>
        <begin position="24"/>
        <end position="825"/>
    </location>
</feature>
<name>A0A016VH18_9BILA</name>
<keyword evidence="2" id="KW-0472">Membrane</keyword>
<evidence type="ECO:0000313" key="4">
    <source>
        <dbReference type="EMBL" id="EYC26028.1"/>
    </source>
</evidence>
<organism evidence="4 5">
    <name type="scientific">Ancylostoma ceylanicum</name>
    <dbReference type="NCBI Taxonomy" id="53326"/>
    <lineage>
        <taxon>Eukaryota</taxon>
        <taxon>Metazoa</taxon>
        <taxon>Ecdysozoa</taxon>
        <taxon>Nematoda</taxon>
        <taxon>Chromadorea</taxon>
        <taxon>Rhabditida</taxon>
        <taxon>Rhabditina</taxon>
        <taxon>Rhabditomorpha</taxon>
        <taxon>Strongyloidea</taxon>
        <taxon>Ancylostomatidae</taxon>
        <taxon>Ancylostomatinae</taxon>
        <taxon>Ancylostoma</taxon>
    </lineage>
</organism>
<keyword evidence="5" id="KW-1185">Reference proteome</keyword>
<evidence type="ECO:0000256" key="3">
    <source>
        <dbReference type="SAM" id="SignalP"/>
    </source>
</evidence>
<protein>
    <submittedName>
        <fullName evidence="4">Uncharacterized protein</fullName>
    </submittedName>
</protein>
<dbReference type="AlphaFoldDB" id="A0A016VH18"/>
<dbReference type="PANTHER" id="PTHR21523">
    <property type="match status" value="1"/>
</dbReference>
<dbReference type="PANTHER" id="PTHR21523:SF37">
    <property type="entry name" value="MLT-TEN (MLT-10) RELATED"/>
    <property type="match status" value="1"/>
</dbReference>
<feature type="transmembrane region" description="Helical" evidence="2">
    <location>
        <begin position="741"/>
        <end position="764"/>
    </location>
</feature>
<feature type="transmembrane region" description="Helical" evidence="2">
    <location>
        <begin position="677"/>
        <end position="699"/>
    </location>
</feature>
<sequence>MACQFVMQQVVIFICAAVTSVSTEYAPDAARPASTQSFPFSENLVKLEQMSIQSVTKEQELLLQRSNIPPVFWPYVNITAVEQRERKRNATDGGVITDEDVADVPDDDDHPQPNTMHNDGKKTTITISEEGGRKLYQHWTDQAVSGLMATVATDKLKKVGHAEKMAHKQCNKGAKTVKEHAICVVMLLEAEKKYQRWLKKFGEKNKRVGRVSELKKKLAGLSRLQRLNQVGRKDPSFRLNDSDQPLISRQRAHAQAIVNEHFPDEHGWVGSFRMRAKRSVTHPKMMKVKPVTRSGYDLIEEPSESPLGMIAKNLLRDLRKLKNKKDEDFKHWKQLIAEIREEGNKIKRREKAKRMVDKRMKLFLRTLQKEGVDRNTVKRMNLFGDEDNDVQTEELMKKAYQQEHKETEQDKLLKAPIELVRHAVKISMMMSGKNVSNFDKKNFKMISPRFLPVVPEEDNDDDIKLWSPSLFALHNDGSGIEKETSLARAMKIFGEKDNAALLNFIMEASGVSDALDNMKNGKYTLDKTRQNDNPLYSPEGQPLWFNKENVTEIFGEREKNKVEVFEKLQKSYTEEQMAQMNSTGYIVMNKKQRELIYGPSSPYHDPQTYKSLSNVSASDVPVMLEKAVRGIATETMKFQVDRRKDITLSPLIFTPVILDPATASQPIVLSPLLFDPLILSPAVFGVVVLSPYAFVPIILGPRVLSPVILSPNIWSPLILSPMALSPIILNPGVGNPLILSPLALCPFILSPVALNPLILSPFVLNPFIGIPHTLSPIVLSPFVLSPVIYSPPYYSAFFMSPHALSPSIESHGQHFISILSPSWLS</sequence>
<dbReference type="STRING" id="53326.A0A016VH18"/>
<proteinExistence type="predicted"/>
<feature type="region of interest" description="Disordered" evidence="1">
    <location>
        <begin position="86"/>
        <end position="122"/>
    </location>
</feature>
<evidence type="ECO:0000256" key="2">
    <source>
        <dbReference type="SAM" id="Phobius"/>
    </source>
</evidence>
<keyword evidence="2" id="KW-1133">Transmembrane helix</keyword>
<feature type="compositionally biased region" description="Polar residues" evidence="1">
    <location>
        <begin position="112"/>
        <end position="122"/>
    </location>
</feature>
<dbReference type="OrthoDB" id="5917548at2759"/>
<accession>A0A016VH18</accession>
<comment type="caution">
    <text evidence="4">The sequence shown here is derived from an EMBL/GenBank/DDBJ whole genome shotgun (WGS) entry which is preliminary data.</text>
</comment>
<evidence type="ECO:0000313" key="5">
    <source>
        <dbReference type="Proteomes" id="UP000024635"/>
    </source>
</evidence>
<dbReference type="EMBL" id="JARK01001347">
    <property type="protein sequence ID" value="EYC26028.1"/>
    <property type="molecule type" value="Genomic_DNA"/>
</dbReference>
<reference evidence="5" key="1">
    <citation type="journal article" date="2015" name="Nat. Genet.">
        <title>The genome and transcriptome of the zoonotic hookworm Ancylostoma ceylanicum identify infection-specific gene families.</title>
        <authorList>
            <person name="Schwarz E.M."/>
            <person name="Hu Y."/>
            <person name="Antoshechkin I."/>
            <person name="Miller M.M."/>
            <person name="Sternberg P.W."/>
            <person name="Aroian R.V."/>
        </authorList>
    </citation>
    <scope>NUCLEOTIDE SEQUENCE</scope>
    <source>
        <strain evidence="5">HY135</strain>
    </source>
</reference>